<name>A0A8J7GGS4_9ACTN</name>
<dbReference type="PANTHER" id="PTHR10587">
    <property type="entry name" value="GLYCOSYL TRANSFERASE-RELATED"/>
    <property type="match status" value="1"/>
</dbReference>
<evidence type="ECO:0000313" key="4">
    <source>
        <dbReference type="Proteomes" id="UP000622552"/>
    </source>
</evidence>
<dbReference type="AlphaFoldDB" id="A0A8J7GGS4"/>
<dbReference type="InterPro" id="IPR002509">
    <property type="entry name" value="NODB_dom"/>
</dbReference>
<dbReference type="InterPro" id="IPR050248">
    <property type="entry name" value="Polysacc_deacetylase_ArnD"/>
</dbReference>
<dbReference type="RefSeq" id="WP_233472908.1">
    <property type="nucleotide sequence ID" value="NZ_BONS01000009.1"/>
</dbReference>
<dbReference type="PROSITE" id="PS51677">
    <property type="entry name" value="NODB"/>
    <property type="match status" value="1"/>
</dbReference>
<proteinExistence type="predicted"/>
<dbReference type="CDD" id="cd10917">
    <property type="entry name" value="CE4_NodB_like_6s_7s"/>
    <property type="match status" value="1"/>
</dbReference>
<keyword evidence="4" id="KW-1185">Reference proteome</keyword>
<evidence type="ECO:0000313" key="3">
    <source>
        <dbReference type="EMBL" id="MBG6138729.1"/>
    </source>
</evidence>
<dbReference type="GO" id="GO:0005975">
    <property type="term" value="P:carbohydrate metabolic process"/>
    <property type="evidence" value="ECO:0007669"/>
    <property type="project" value="InterPro"/>
</dbReference>
<dbReference type="GO" id="GO:0016810">
    <property type="term" value="F:hydrolase activity, acting on carbon-nitrogen (but not peptide) bonds"/>
    <property type="evidence" value="ECO:0007669"/>
    <property type="project" value="InterPro"/>
</dbReference>
<organism evidence="3 4">
    <name type="scientific">Longispora fulva</name>
    <dbReference type="NCBI Taxonomy" id="619741"/>
    <lineage>
        <taxon>Bacteria</taxon>
        <taxon>Bacillati</taxon>
        <taxon>Actinomycetota</taxon>
        <taxon>Actinomycetes</taxon>
        <taxon>Micromonosporales</taxon>
        <taxon>Micromonosporaceae</taxon>
        <taxon>Longispora</taxon>
    </lineage>
</organism>
<comment type="caution">
    <text evidence="3">The sequence shown here is derived from an EMBL/GenBank/DDBJ whole genome shotgun (WGS) entry which is preliminary data.</text>
</comment>
<feature type="region of interest" description="Disordered" evidence="1">
    <location>
        <begin position="30"/>
        <end position="75"/>
    </location>
</feature>
<gene>
    <name evidence="3" type="ORF">IW245_004923</name>
</gene>
<dbReference type="InterPro" id="IPR011330">
    <property type="entry name" value="Glyco_hydro/deAcase_b/a-brl"/>
</dbReference>
<dbReference type="Pfam" id="PF01522">
    <property type="entry name" value="Polysacc_deac_1"/>
    <property type="match status" value="1"/>
</dbReference>
<feature type="compositionally biased region" description="Pro residues" evidence="1">
    <location>
        <begin position="39"/>
        <end position="55"/>
    </location>
</feature>
<dbReference type="Proteomes" id="UP000622552">
    <property type="component" value="Unassembled WGS sequence"/>
</dbReference>
<evidence type="ECO:0000259" key="2">
    <source>
        <dbReference type="PROSITE" id="PS51677"/>
    </source>
</evidence>
<accession>A0A8J7GGS4</accession>
<dbReference type="EMBL" id="JADOUF010000001">
    <property type="protein sequence ID" value="MBG6138729.1"/>
    <property type="molecule type" value="Genomic_DNA"/>
</dbReference>
<feature type="domain" description="NodB homology" evidence="2">
    <location>
        <begin position="81"/>
        <end position="269"/>
    </location>
</feature>
<protein>
    <submittedName>
        <fullName evidence="3">Peptidoglycan/xylan/chitin deacetylase (PgdA/CDA1 family)</fullName>
    </submittedName>
</protein>
<reference evidence="3" key="1">
    <citation type="submission" date="2020-11" db="EMBL/GenBank/DDBJ databases">
        <title>Sequencing the genomes of 1000 actinobacteria strains.</title>
        <authorList>
            <person name="Klenk H.-P."/>
        </authorList>
    </citation>
    <scope>NUCLEOTIDE SEQUENCE</scope>
    <source>
        <strain evidence="3">DSM 45356</strain>
    </source>
</reference>
<dbReference type="PANTHER" id="PTHR10587:SF137">
    <property type="entry name" value="4-DEOXY-4-FORMAMIDO-L-ARABINOSE-PHOSPHOUNDECAPRENOL DEFORMYLASE ARND-RELATED"/>
    <property type="match status" value="1"/>
</dbReference>
<dbReference type="SUPFAM" id="SSF88713">
    <property type="entry name" value="Glycoside hydrolase/deacetylase"/>
    <property type="match status" value="1"/>
</dbReference>
<dbReference type="Gene3D" id="3.20.20.370">
    <property type="entry name" value="Glycoside hydrolase/deacetylase"/>
    <property type="match status" value="1"/>
</dbReference>
<sequence>MAALAIVVVLGGAWAGGVAGRSRREALWQPAGPMTPTLAPSPTPSPTPSPSPSPSASPSAQAPAPPVADGPSGAMRFTGTSAVALTFDDGPDPVNTPRILDILKQNGVKATFCLVGFRARDHPELVRRIAAEGHSLCNHSWQHLLDLAKHDDGYIRADLQRTNDAIHNAAPGVPITLFRAPGGNFTPGLVAMARQMGMRSAYWDVDPRDWESAKYGTGGPMIEHVVGAVNSSTRPGSIVLSHDNGKPDTIEAYRRLIPTLKNRFTLVPL</sequence>
<evidence type="ECO:0000256" key="1">
    <source>
        <dbReference type="SAM" id="MobiDB-lite"/>
    </source>
</evidence>